<dbReference type="Gene3D" id="3.40.190.10">
    <property type="entry name" value="Periplasmic binding protein-like II"/>
    <property type="match status" value="1"/>
</dbReference>
<dbReference type="Proteomes" id="UP000037822">
    <property type="component" value="Unassembled WGS sequence"/>
</dbReference>
<dbReference type="PANTHER" id="PTHR33376:SF5">
    <property type="entry name" value="EXTRACYTOPLASMIC SOLUTE RECEPTOR PROTEIN"/>
    <property type="match status" value="1"/>
</dbReference>
<comment type="caution">
    <text evidence="5">The sequence shown here is derived from an EMBL/GenBank/DDBJ whole genome shotgun (WGS) entry which is preliminary data.</text>
</comment>
<dbReference type="PANTHER" id="PTHR33376">
    <property type="match status" value="1"/>
</dbReference>
<dbReference type="GO" id="GO:0046872">
    <property type="term" value="F:metal ion binding"/>
    <property type="evidence" value="ECO:0007669"/>
    <property type="project" value="UniProtKB-KW"/>
</dbReference>
<evidence type="ECO:0000313" key="6">
    <source>
        <dbReference type="Proteomes" id="UP000037822"/>
    </source>
</evidence>
<dbReference type="EMBL" id="LGSZ01000095">
    <property type="protein sequence ID" value="KPH73670.1"/>
    <property type="molecule type" value="Genomic_DNA"/>
</dbReference>
<sequence>MTTLKSLIATAAFVGGLALTAQGALAQNKLELNMATPWAGGHWLDIGAKKYAENAEKMTEGRIKINVFPAGALGPALKVTETVQKGVADMGHSWPGYDWAVDRTGAIFSGWSAGPNPEEMMMWLYNGGGADLWKQWRKEKFDVVAFPCGVLETEFFMHSHKPIRTVEDMKGLKLRTSSSWAEIAPMLGASTVVLPGSEVFSALERKVVDAIEWGGPGSNLSEGFHKVAKYIIMPGLHAPSGAHDCIFNNATWAKIGDKDKQLLELAGRLTVLDTYLGYAKSDLDAYKIIKATPGLEVVQVDPSLTAAVVKVSGEWAEKQSATNPWFKKVYENQKAFMASVKPMAEFRFATGSR</sequence>
<evidence type="ECO:0000256" key="2">
    <source>
        <dbReference type="PIRSR" id="PIRSR039026-1"/>
    </source>
</evidence>
<feature type="signal peptide" evidence="4">
    <location>
        <begin position="1"/>
        <end position="26"/>
    </location>
</feature>
<evidence type="ECO:0000256" key="1">
    <source>
        <dbReference type="ARBA" id="ARBA00022729"/>
    </source>
</evidence>
<organism evidence="5 6">
    <name type="scientific">Bosea vaviloviae</name>
    <dbReference type="NCBI Taxonomy" id="1526658"/>
    <lineage>
        <taxon>Bacteria</taxon>
        <taxon>Pseudomonadati</taxon>
        <taxon>Pseudomonadota</taxon>
        <taxon>Alphaproteobacteria</taxon>
        <taxon>Hyphomicrobiales</taxon>
        <taxon>Boseaceae</taxon>
        <taxon>Bosea</taxon>
    </lineage>
</organism>
<dbReference type="OrthoDB" id="9769764at2"/>
<dbReference type="InterPro" id="IPR018389">
    <property type="entry name" value="DctP_fam"/>
</dbReference>
<evidence type="ECO:0000313" key="5">
    <source>
        <dbReference type="EMBL" id="KPH73670.1"/>
    </source>
</evidence>
<keyword evidence="1 4" id="KW-0732">Signal</keyword>
<feature type="chain" id="PRO_5005870771" evidence="4">
    <location>
        <begin position="27"/>
        <end position="353"/>
    </location>
</feature>
<feature type="binding site" evidence="3">
    <location>
        <position position="212"/>
    </location>
    <ligand>
        <name>substrate</name>
    </ligand>
</feature>
<dbReference type="PIRSF" id="PIRSF039026">
    <property type="entry name" value="SiaP"/>
    <property type="match status" value="1"/>
</dbReference>
<protein>
    <submittedName>
        <fullName evidence="5">C4-dicarboxylate ABC transporter substrate-binding protein</fullName>
    </submittedName>
</protein>
<name>A0A0N1EYA7_9HYPH</name>
<dbReference type="NCBIfam" id="NF037995">
    <property type="entry name" value="TRAP_S1"/>
    <property type="match status" value="1"/>
</dbReference>
<keyword evidence="3" id="KW-0479">Metal-binding</keyword>
<dbReference type="GO" id="GO:0055085">
    <property type="term" value="P:transmembrane transport"/>
    <property type="evidence" value="ECO:0007669"/>
    <property type="project" value="InterPro"/>
</dbReference>
<dbReference type="AlphaFoldDB" id="A0A0N1EYA7"/>
<gene>
    <name evidence="5" type="ORF">AE618_26390</name>
</gene>
<proteinExistence type="predicted"/>
<accession>A0A0N1EYA7</accession>
<dbReference type="PATRIC" id="fig|1526658.3.peg.4819"/>
<dbReference type="Gene3D" id="3.40.190.170">
    <property type="entry name" value="Bacterial extracellular solute-binding protein, family 7"/>
    <property type="match status" value="1"/>
</dbReference>
<dbReference type="InterPro" id="IPR038404">
    <property type="entry name" value="TRAP_DctP_sf"/>
</dbReference>
<keyword evidence="6" id="KW-1185">Reference proteome</keyword>
<dbReference type="RefSeq" id="WP_054212019.1">
    <property type="nucleotide sequence ID" value="NZ_LGSZ01000095.1"/>
</dbReference>
<reference evidence="5 6" key="1">
    <citation type="submission" date="2015-07" db="EMBL/GenBank/DDBJ databases">
        <title>Whole genome sequencing of Bosea vaviloviae isolated from cave pool.</title>
        <authorList>
            <person name="Tan N.E.H."/>
            <person name="Lee Y.P."/>
            <person name="Gan H.M."/>
            <person name="Barton H."/>
            <person name="Savka M.A."/>
        </authorList>
    </citation>
    <scope>NUCLEOTIDE SEQUENCE [LARGE SCALE GENOMIC DNA]</scope>
    <source>
        <strain evidence="5 6">SD260</strain>
    </source>
</reference>
<dbReference type="GO" id="GO:0031317">
    <property type="term" value="C:tripartite ATP-independent periplasmic transporter complex"/>
    <property type="evidence" value="ECO:0007669"/>
    <property type="project" value="InterPro"/>
</dbReference>
<feature type="binding site" evidence="3">
    <location>
        <position position="213"/>
    </location>
    <ligand>
        <name>Na(+)</name>
        <dbReference type="ChEBI" id="CHEBI:29101"/>
    </ligand>
</feature>
<feature type="binding site" evidence="2">
    <location>
        <position position="175"/>
    </location>
    <ligand>
        <name>substrate</name>
    </ligand>
</feature>
<dbReference type="Pfam" id="PF03480">
    <property type="entry name" value="DctP"/>
    <property type="match status" value="1"/>
</dbReference>
<feature type="binding site" evidence="2">
    <location>
        <position position="154"/>
    </location>
    <ligand>
        <name>substrate</name>
    </ligand>
</feature>
<evidence type="ECO:0000256" key="4">
    <source>
        <dbReference type="SAM" id="SignalP"/>
    </source>
</evidence>
<dbReference type="InterPro" id="IPR026289">
    <property type="entry name" value="SBP_TakP-like"/>
</dbReference>
<evidence type="ECO:0000256" key="3">
    <source>
        <dbReference type="PIRSR" id="PIRSR039026-2"/>
    </source>
</evidence>